<dbReference type="OMA" id="THSENHD"/>
<evidence type="ECO:0000256" key="5">
    <source>
        <dbReference type="ARBA" id="ARBA00023136"/>
    </source>
</evidence>
<feature type="transmembrane region" description="Helical" evidence="6">
    <location>
        <begin position="101"/>
        <end position="121"/>
    </location>
</feature>
<dbReference type="AlphaFoldDB" id="A0A0C2IZ53"/>
<dbReference type="InterPro" id="IPR036259">
    <property type="entry name" value="MFS_trans_sf"/>
</dbReference>
<feature type="transmembrane region" description="Helical" evidence="6">
    <location>
        <begin position="293"/>
        <end position="313"/>
    </location>
</feature>
<evidence type="ECO:0000256" key="1">
    <source>
        <dbReference type="ARBA" id="ARBA00004141"/>
    </source>
</evidence>
<evidence type="ECO:0000313" key="8">
    <source>
        <dbReference type="EMBL" id="KII62082.1"/>
    </source>
</evidence>
<gene>
    <name evidence="8" type="ORF">RF11_02583</name>
</gene>
<keyword evidence="4 6" id="KW-1133">Transmembrane helix</keyword>
<dbReference type="InterPro" id="IPR005828">
    <property type="entry name" value="MFS_sugar_transport-like"/>
</dbReference>
<reference evidence="8 9" key="1">
    <citation type="journal article" date="2014" name="Genome Biol. Evol.">
        <title>The genome of the myxosporean Thelohanellus kitauei shows adaptations to nutrient acquisition within its fish host.</title>
        <authorList>
            <person name="Yang Y."/>
            <person name="Xiong J."/>
            <person name="Zhou Z."/>
            <person name="Huo F."/>
            <person name="Miao W."/>
            <person name="Ran C."/>
            <person name="Liu Y."/>
            <person name="Zhang J."/>
            <person name="Feng J."/>
            <person name="Wang M."/>
            <person name="Wang M."/>
            <person name="Wang L."/>
            <person name="Yao B."/>
        </authorList>
    </citation>
    <scope>NUCLEOTIDE SEQUENCE [LARGE SCALE GENOMIC DNA]</scope>
    <source>
        <strain evidence="8">Wuqing</strain>
    </source>
</reference>
<dbReference type="SUPFAM" id="SSF103473">
    <property type="entry name" value="MFS general substrate transporter"/>
    <property type="match status" value="1"/>
</dbReference>
<dbReference type="InterPro" id="IPR045263">
    <property type="entry name" value="GLUT"/>
</dbReference>
<dbReference type="Pfam" id="PF00083">
    <property type="entry name" value="Sugar_tr"/>
    <property type="match status" value="1"/>
</dbReference>
<feature type="transmembrane region" description="Helical" evidence="6">
    <location>
        <begin position="69"/>
        <end position="89"/>
    </location>
</feature>
<sequence>MSVIVDKVGYNVVALFFSSLLLVAPLLSGIGIASLGNDEYIKRCFFKLHYLNKSMNHSNVTGKMFPAKVWSMGFVFPVGGWIGSLVAAFTVEKYGRKFPSIGFCLCAITGSTLKFLSRYWHVALLFVGRLFDGISSAGLMVSAVLLLFETIPLSAERTFKPLIQIFVNLGILIISCSSLYSIVDVNWNFPQLISAVLAVILAIGLFFNKESPKYIHNRYKNLAKTEKVLRSLRGKHFHPKELEDLKFLTTKRFLLATLTLLVLQMGQQLSGINAIVAFAPSLLQNAGFDKPDIGAMIIVLFAVVGSIIFAPFVARLKRKFLWILGFCSMSLSFILFVILQELSVFFNFNRLILSPG</sequence>
<evidence type="ECO:0000256" key="4">
    <source>
        <dbReference type="ARBA" id="ARBA00022989"/>
    </source>
</evidence>
<keyword evidence="3 6" id="KW-0812">Transmembrane</keyword>
<dbReference type="EMBL" id="JWZT01005118">
    <property type="protein sequence ID" value="KII62082.1"/>
    <property type="molecule type" value="Genomic_DNA"/>
</dbReference>
<evidence type="ECO:0000256" key="2">
    <source>
        <dbReference type="ARBA" id="ARBA00022448"/>
    </source>
</evidence>
<comment type="caution">
    <text evidence="8">The sequence shown here is derived from an EMBL/GenBank/DDBJ whole genome shotgun (WGS) entry which is preliminary data.</text>
</comment>
<evidence type="ECO:0000256" key="3">
    <source>
        <dbReference type="ARBA" id="ARBA00022692"/>
    </source>
</evidence>
<feature type="domain" description="Major facilitator superfamily (MFS) profile" evidence="7">
    <location>
        <begin position="17"/>
        <end position="356"/>
    </location>
</feature>
<feature type="transmembrane region" description="Helical" evidence="6">
    <location>
        <begin position="189"/>
        <end position="208"/>
    </location>
</feature>
<dbReference type="Proteomes" id="UP000031668">
    <property type="component" value="Unassembled WGS sequence"/>
</dbReference>
<keyword evidence="5 6" id="KW-0472">Membrane</keyword>
<keyword evidence="8" id="KW-0762">Sugar transport</keyword>
<feature type="transmembrane region" description="Helical" evidence="6">
    <location>
        <begin position="165"/>
        <end position="183"/>
    </location>
</feature>
<accession>A0A0C2IZ53</accession>
<proteinExistence type="predicted"/>
<dbReference type="PANTHER" id="PTHR23503:SF8">
    <property type="entry name" value="FACILITATED GLUCOSE TRANSPORTER PROTEIN 1"/>
    <property type="match status" value="1"/>
</dbReference>
<protein>
    <submittedName>
        <fullName evidence="8">Solute carrier family 2, facilitated glucose transporter member 7</fullName>
    </submittedName>
</protein>
<feature type="transmembrane region" description="Helical" evidence="6">
    <location>
        <begin position="12"/>
        <end position="33"/>
    </location>
</feature>
<dbReference type="PROSITE" id="PS50850">
    <property type="entry name" value="MFS"/>
    <property type="match status" value="1"/>
</dbReference>
<dbReference type="Gene3D" id="1.20.1250.20">
    <property type="entry name" value="MFS general substrate transporter like domains"/>
    <property type="match status" value="1"/>
</dbReference>
<dbReference type="PROSITE" id="PS00216">
    <property type="entry name" value="SUGAR_TRANSPORT_1"/>
    <property type="match status" value="1"/>
</dbReference>
<evidence type="ECO:0000313" key="9">
    <source>
        <dbReference type="Proteomes" id="UP000031668"/>
    </source>
</evidence>
<dbReference type="OrthoDB" id="5972344at2759"/>
<feature type="transmembrane region" description="Helical" evidence="6">
    <location>
        <begin position="253"/>
        <end position="281"/>
    </location>
</feature>
<feature type="transmembrane region" description="Helical" evidence="6">
    <location>
        <begin position="320"/>
        <end position="339"/>
    </location>
</feature>
<evidence type="ECO:0000256" key="6">
    <source>
        <dbReference type="SAM" id="Phobius"/>
    </source>
</evidence>
<dbReference type="GO" id="GO:0016020">
    <property type="term" value="C:membrane"/>
    <property type="evidence" value="ECO:0007669"/>
    <property type="project" value="UniProtKB-SubCell"/>
</dbReference>
<dbReference type="InterPro" id="IPR020846">
    <property type="entry name" value="MFS_dom"/>
</dbReference>
<name>A0A0C2IZ53_THEKT</name>
<dbReference type="PANTHER" id="PTHR23503">
    <property type="entry name" value="SOLUTE CARRIER FAMILY 2"/>
    <property type="match status" value="1"/>
</dbReference>
<organism evidence="8 9">
    <name type="scientific">Thelohanellus kitauei</name>
    <name type="common">Myxosporean</name>
    <dbReference type="NCBI Taxonomy" id="669202"/>
    <lineage>
        <taxon>Eukaryota</taxon>
        <taxon>Metazoa</taxon>
        <taxon>Cnidaria</taxon>
        <taxon>Myxozoa</taxon>
        <taxon>Myxosporea</taxon>
        <taxon>Bivalvulida</taxon>
        <taxon>Platysporina</taxon>
        <taxon>Myxobolidae</taxon>
        <taxon>Thelohanellus</taxon>
    </lineage>
</organism>
<keyword evidence="2" id="KW-0813">Transport</keyword>
<feature type="transmembrane region" description="Helical" evidence="6">
    <location>
        <begin position="133"/>
        <end position="153"/>
    </location>
</feature>
<dbReference type="GO" id="GO:0015149">
    <property type="term" value="F:hexose transmembrane transporter activity"/>
    <property type="evidence" value="ECO:0007669"/>
    <property type="project" value="TreeGrafter"/>
</dbReference>
<dbReference type="InterPro" id="IPR005829">
    <property type="entry name" value="Sugar_transporter_CS"/>
</dbReference>
<comment type="subcellular location">
    <subcellularLocation>
        <location evidence="1">Membrane</location>
        <topology evidence="1">Multi-pass membrane protein</topology>
    </subcellularLocation>
</comment>
<evidence type="ECO:0000259" key="7">
    <source>
        <dbReference type="PROSITE" id="PS50850"/>
    </source>
</evidence>
<keyword evidence="9" id="KW-1185">Reference proteome</keyword>